<evidence type="ECO:0008006" key="4">
    <source>
        <dbReference type="Google" id="ProtNLM"/>
    </source>
</evidence>
<accession>A0ABW7I0H5</accession>
<evidence type="ECO:0000313" key="3">
    <source>
        <dbReference type="Proteomes" id="UP001607069"/>
    </source>
</evidence>
<reference evidence="2 3" key="1">
    <citation type="submission" date="2024-10" db="EMBL/GenBank/DDBJ databases">
        <authorList>
            <person name="Cho J.-C."/>
        </authorList>
    </citation>
    <scope>NUCLEOTIDE SEQUENCE [LARGE SCALE GENOMIC DNA]</scope>
    <source>
        <strain evidence="2 3">KCTC29696</strain>
    </source>
</reference>
<evidence type="ECO:0000313" key="2">
    <source>
        <dbReference type="EMBL" id="MFH0251490.1"/>
    </source>
</evidence>
<feature type="transmembrane region" description="Helical" evidence="1">
    <location>
        <begin position="104"/>
        <end position="122"/>
    </location>
</feature>
<comment type="caution">
    <text evidence="2">The sequence shown here is derived from an EMBL/GenBank/DDBJ whole genome shotgun (WGS) entry which is preliminary data.</text>
</comment>
<gene>
    <name evidence="2" type="ORF">ACG5V6_25135</name>
</gene>
<name>A0ABW7I0H5_9ACTN</name>
<sequence length="156" mass="16793">MRAALLTLVFAVPMWTLGAVSLSTASARLGLAGEPGEFEAEFCDLRKEGRSAPLLHCTGTLTSYDGRTVGRGVEILWADGYAGARARVRIDPLNGGPVRVDEDAVGDLATAVMFVLWPFLVYPSAVWRMRRRGLDPAWGERWPDGGPVAPLGDRGP</sequence>
<protein>
    <recommendedName>
        <fullName evidence="4">DUF3592 domain-containing protein</fullName>
    </recommendedName>
</protein>
<keyword evidence="1" id="KW-1133">Transmembrane helix</keyword>
<keyword evidence="3" id="KW-1185">Reference proteome</keyword>
<organism evidence="2 3">
    <name type="scientific">Streptomyces chitinivorans</name>
    <dbReference type="NCBI Taxonomy" id="1257027"/>
    <lineage>
        <taxon>Bacteria</taxon>
        <taxon>Bacillati</taxon>
        <taxon>Actinomycetota</taxon>
        <taxon>Actinomycetes</taxon>
        <taxon>Kitasatosporales</taxon>
        <taxon>Streptomycetaceae</taxon>
        <taxon>Streptomyces</taxon>
    </lineage>
</organism>
<keyword evidence="1" id="KW-0472">Membrane</keyword>
<proteinExistence type="predicted"/>
<keyword evidence="1" id="KW-0812">Transmembrane</keyword>
<dbReference type="EMBL" id="JBIHMK010000141">
    <property type="protein sequence ID" value="MFH0251490.1"/>
    <property type="molecule type" value="Genomic_DNA"/>
</dbReference>
<evidence type="ECO:0000256" key="1">
    <source>
        <dbReference type="SAM" id="Phobius"/>
    </source>
</evidence>
<dbReference type="RefSeq" id="WP_394631339.1">
    <property type="nucleotide sequence ID" value="NZ_JBIHMK010000141.1"/>
</dbReference>
<dbReference type="Proteomes" id="UP001607069">
    <property type="component" value="Unassembled WGS sequence"/>
</dbReference>